<organism evidence="1 2">
    <name type="scientific">Symbiodinium natans</name>
    <dbReference type="NCBI Taxonomy" id="878477"/>
    <lineage>
        <taxon>Eukaryota</taxon>
        <taxon>Sar</taxon>
        <taxon>Alveolata</taxon>
        <taxon>Dinophyceae</taxon>
        <taxon>Suessiales</taxon>
        <taxon>Symbiodiniaceae</taxon>
        <taxon>Symbiodinium</taxon>
    </lineage>
</organism>
<keyword evidence="2" id="KW-1185">Reference proteome</keyword>
<evidence type="ECO:0000313" key="1">
    <source>
        <dbReference type="EMBL" id="CAE7578639.1"/>
    </source>
</evidence>
<sequence>MASLSARQLLNSLQFGICVIDIRAVRKAAGGSGLHPGDAVKKLQDLGLNVILVVYDDGEDGEEASHPGIRVDKLLLHRAALDDGAEVIRVAAEYECAFAVPARAGEASWPWTLQMPYRLWAQSAAPLCEVHFTVEASGSFTARLPEALKKHLRKLRFQKLPEVRTKQPQPQDFKEPLQWDSGQACILTVSRGERQEWLLCIGELGESTLLQEASHLAYFLLETHGGDSWSEREDDPCITEALCEIGGDWGGSRSTLLTAACGPHAGLRGLGIGSNKKQRQRAALLALAATAFAQWAGEDGTGIATCAPE</sequence>
<comment type="caution">
    <text evidence="1">The sequence shown here is derived from an EMBL/GenBank/DDBJ whole genome shotgun (WGS) entry which is preliminary data.</text>
</comment>
<protein>
    <submittedName>
        <fullName evidence="1">Disp1 protein</fullName>
    </submittedName>
</protein>
<feature type="non-terminal residue" evidence="1">
    <location>
        <position position="309"/>
    </location>
</feature>
<gene>
    <name evidence="1" type="primary">Disp1</name>
    <name evidence="1" type="ORF">SNAT2548_LOCUS33018</name>
</gene>
<dbReference type="AlphaFoldDB" id="A0A812UTM5"/>
<reference evidence="1" key="1">
    <citation type="submission" date="2021-02" db="EMBL/GenBank/DDBJ databases">
        <authorList>
            <person name="Dougan E. K."/>
            <person name="Rhodes N."/>
            <person name="Thang M."/>
            <person name="Chan C."/>
        </authorList>
    </citation>
    <scope>NUCLEOTIDE SEQUENCE</scope>
</reference>
<dbReference type="EMBL" id="CAJNDS010002735">
    <property type="protein sequence ID" value="CAE7578639.1"/>
    <property type="molecule type" value="Genomic_DNA"/>
</dbReference>
<dbReference type="OrthoDB" id="432742at2759"/>
<dbReference type="Proteomes" id="UP000604046">
    <property type="component" value="Unassembled WGS sequence"/>
</dbReference>
<evidence type="ECO:0000313" key="2">
    <source>
        <dbReference type="Proteomes" id="UP000604046"/>
    </source>
</evidence>
<name>A0A812UTM5_9DINO</name>
<proteinExistence type="predicted"/>
<accession>A0A812UTM5</accession>